<keyword evidence="4" id="KW-1185">Reference proteome</keyword>
<keyword evidence="2" id="KW-0812">Transmembrane</keyword>
<organism evidence="3 4">
    <name type="scientific">Acorus calamus</name>
    <name type="common">Sweet flag</name>
    <dbReference type="NCBI Taxonomy" id="4465"/>
    <lineage>
        <taxon>Eukaryota</taxon>
        <taxon>Viridiplantae</taxon>
        <taxon>Streptophyta</taxon>
        <taxon>Embryophyta</taxon>
        <taxon>Tracheophyta</taxon>
        <taxon>Spermatophyta</taxon>
        <taxon>Magnoliopsida</taxon>
        <taxon>Liliopsida</taxon>
        <taxon>Acoraceae</taxon>
        <taxon>Acorus</taxon>
    </lineage>
</organism>
<reference evidence="3" key="1">
    <citation type="journal article" date="2023" name="Nat. Commun.">
        <title>Diploid and tetraploid genomes of Acorus and the evolution of monocots.</title>
        <authorList>
            <person name="Ma L."/>
            <person name="Liu K.W."/>
            <person name="Li Z."/>
            <person name="Hsiao Y.Y."/>
            <person name="Qi Y."/>
            <person name="Fu T."/>
            <person name="Tang G.D."/>
            <person name="Zhang D."/>
            <person name="Sun W.H."/>
            <person name="Liu D.K."/>
            <person name="Li Y."/>
            <person name="Chen G.Z."/>
            <person name="Liu X.D."/>
            <person name="Liao X.Y."/>
            <person name="Jiang Y.T."/>
            <person name="Yu X."/>
            <person name="Hao Y."/>
            <person name="Huang J."/>
            <person name="Zhao X.W."/>
            <person name="Ke S."/>
            <person name="Chen Y.Y."/>
            <person name="Wu W.L."/>
            <person name="Hsu J.L."/>
            <person name="Lin Y.F."/>
            <person name="Huang M.D."/>
            <person name="Li C.Y."/>
            <person name="Huang L."/>
            <person name="Wang Z.W."/>
            <person name="Zhao X."/>
            <person name="Zhong W.Y."/>
            <person name="Peng D.H."/>
            <person name="Ahmad S."/>
            <person name="Lan S."/>
            <person name="Zhang J.S."/>
            <person name="Tsai W.C."/>
            <person name="Van de Peer Y."/>
            <person name="Liu Z.J."/>
        </authorList>
    </citation>
    <scope>NUCLEOTIDE SEQUENCE</scope>
    <source>
        <strain evidence="3">CP</strain>
    </source>
</reference>
<evidence type="ECO:0000256" key="2">
    <source>
        <dbReference type="SAM" id="Phobius"/>
    </source>
</evidence>
<dbReference type="EMBL" id="JAUJYO010000004">
    <property type="protein sequence ID" value="KAK1319449.1"/>
    <property type="molecule type" value="Genomic_DNA"/>
</dbReference>
<evidence type="ECO:0000256" key="1">
    <source>
        <dbReference type="SAM" id="MobiDB-lite"/>
    </source>
</evidence>
<keyword evidence="2" id="KW-0472">Membrane</keyword>
<feature type="region of interest" description="Disordered" evidence="1">
    <location>
        <begin position="139"/>
        <end position="181"/>
    </location>
</feature>
<name>A0AAV9F2C0_ACOCL</name>
<proteinExistence type="predicted"/>
<reference evidence="3" key="2">
    <citation type="submission" date="2023-06" db="EMBL/GenBank/DDBJ databases">
        <authorList>
            <person name="Ma L."/>
            <person name="Liu K.-W."/>
            <person name="Li Z."/>
            <person name="Hsiao Y.-Y."/>
            <person name="Qi Y."/>
            <person name="Fu T."/>
            <person name="Tang G."/>
            <person name="Zhang D."/>
            <person name="Sun W.-H."/>
            <person name="Liu D.-K."/>
            <person name="Li Y."/>
            <person name="Chen G.-Z."/>
            <person name="Liu X.-D."/>
            <person name="Liao X.-Y."/>
            <person name="Jiang Y.-T."/>
            <person name="Yu X."/>
            <person name="Hao Y."/>
            <person name="Huang J."/>
            <person name="Zhao X.-W."/>
            <person name="Ke S."/>
            <person name="Chen Y.-Y."/>
            <person name="Wu W.-L."/>
            <person name="Hsu J.-L."/>
            <person name="Lin Y.-F."/>
            <person name="Huang M.-D."/>
            <person name="Li C.-Y."/>
            <person name="Huang L."/>
            <person name="Wang Z.-W."/>
            <person name="Zhao X."/>
            <person name="Zhong W.-Y."/>
            <person name="Peng D.-H."/>
            <person name="Ahmad S."/>
            <person name="Lan S."/>
            <person name="Zhang J.-S."/>
            <person name="Tsai W.-C."/>
            <person name="Van De Peer Y."/>
            <person name="Liu Z.-J."/>
        </authorList>
    </citation>
    <scope>NUCLEOTIDE SEQUENCE</scope>
    <source>
        <strain evidence="3">CP</strain>
        <tissue evidence="3">Leaves</tissue>
    </source>
</reference>
<feature type="region of interest" description="Disordered" evidence="1">
    <location>
        <begin position="1"/>
        <end position="37"/>
    </location>
</feature>
<feature type="transmembrane region" description="Helical" evidence="2">
    <location>
        <begin position="334"/>
        <end position="356"/>
    </location>
</feature>
<gene>
    <name evidence="3" type="ORF">QJS10_CPB04g01522</name>
</gene>
<dbReference type="Proteomes" id="UP001180020">
    <property type="component" value="Unassembled WGS sequence"/>
</dbReference>
<feature type="compositionally biased region" description="Polar residues" evidence="1">
    <location>
        <begin position="155"/>
        <end position="165"/>
    </location>
</feature>
<accession>A0AAV9F2C0</accession>
<feature type="region of interest" description="Disordered" evidence="1">
    <location>
        <begin position="295"/>
        <end position="317"/>
    </location>
</feature>
<dbReference type="AlphaFoldDB" id="A0AAV9F2C0"/>
<sequence length="362" mass="39862">MSQQAGLVSLLPSEKPPAGPRDKVRKPPYKPPLNDATQSLKAWNQLFETPTAGGKQSSLEYSEPQLEEGIPKDILRASLRGNVCGDSITRHGNHRISGKGRETFSIAYDWKPHACSHCHTFGHDDALCCKRPRLNHLPQRTQQHEGSTSGGRGVQWSNNSHASSPKKQEAKPSSEEKSKQVSNKFLPLLEVEDSDIAVTPQQLGEVQEEAEGHVAPSGQEEVLDPQLNKKTGAQEYPVLALILPGSQAVKETVLKMSVLQASGETVSLEAPSASGNGPNIDEKTAFIQSQSLQQEVDAQGRGRNKPEKMRNVKKLDKRQHQNFSIGGEEDPQHLFPLAYILMFLLMGILWRCLALVQDQQLL</sequence>
<evidence type="ECO:0000313" key="4">
    <source>
        <dbReference type="Proteomes" id="UP001180020"/>
    </source>
</evidence>
<protein>
    <submittedName>
        <fullName evidence="3">Uncharacterized protein</fullName>
    </submittedName>
</protein>
<comment type="caution">
    <text evidence="3">The sequence shown here is derived from an EMBL/GenBank/DDBJ whole genome shotgun (WGS) entry which is preliminary data.</text>
</comment>
<feature type="compositionally biased region" description="Basic and acidic residues" evidence="1">
    <location>
        <begin position="166"/>
        <end position="179"/>
    </location>
</feature>
<feature type="compositionally biased region" description="Basic and acidic residues" evidence="1">
    <location>
        <begin position="298"/>
        <end position="314"/>
    </location>
</feature>
<keyword evidence="2" id="KW-1133">Transmembrane helix</keyword>
<evidence type="ECO:0000313" key="3">
    <source>
        <dbReference type="EMBL" id="KAK1319449.1"/>
    </source>
</evidence>